<dbReference type="PANTHER" id="PTHR34309:SF10">
    <property type="entry name" value="SLR1406 PROTEIN"/>
    <property type="match status" value="1"/>
</dbReference>
<protein>
    <submittedName>
        <fullName evidence="2">Heme-binding protein</fullName>
    </submittedName>
</protein>
<dbReference type="InterPro" id="IPR038084">
    <property type="entry name" value="PduO/GlcC-like_sf"/>
</dbReference>
<name>A0ABT4LPB7_9PROT</name>
<proteinExistence type="predicted"/>
<keyword evidence="1" id="KW-0732">Signal</keyword>
<feature type="signal peptide" evidence="1">
    <location>
        <begin position="1"/>
        <end position="32"/>
    </location>
</feature>
<dbReference type="RefSeq" id="WP_269425083.1">
    <property type="nucleotide sequence ID" value="NZ_JAPWGY010000013.1"/>
</dbReference>
<dbReference type="EMBL" id="JAPWGY010000013">
    <property type="protein sequence ID" value="MCZ4282941.1"/>
    <property type="molecule type" value="Genomic_DNA"/>
</dbReference>
<evidence type="ECO:0000313" key="2">
    <source>
        <dbReference type="EMBL" id="MCZ4282941.1"/>
    </source>
</evidence>
<evidence type="ECO:0000313" key="3">
    <source>
        <dbReference type="Proteomes" id="UP001069802"/>
    </source>
</evidence>
<accession>A0ABT4LPB7</accession>
<dbReference type="PANTHER" id="PTHR34309">
    <property type="entry name" value="SLR1406 PROTEIN"/>
    <property type="match status" value="1"/>
</dbReference>
<reference evidence="2" key="1">
    <citation type="submission" date="2022-12" db="EMBL/GenBank/DDBJ databases">
        <title>Bacterial isolates from different developmental stages of Nematostella vectensis.</title>
        <authorList>
            <person name="Fraune S."/>
        </authorList>
    </citation>
    <scope>NUCLEOTIDE SEQUENCE</scope>
    <source>
        <strain evidence="2">G21630-S1</strain>
    </source>
</reference>
<dbReference type="Pfam" id="PF03928">
    <property type="entry name" value="HbpS-like"/>
    <property type="match status" value="1"/>
</dbReference>
<sequence length="173" mass="17561">MSNTSILKFSRNFGATALASMIFLSGLSSVQAAELPSSPYLPLELAQKAADAAMAQCIADGFNVSVAVVERSGATKVLIKGDNSGPHTVGSSTGKAFTAASMGRNTLDLANFLKEHRELDGLRDMDPRMVILGGGLPIKINGVLVGGIGVGGAPGGDKDQVCAKAGLDSIGAE</sequence>
<keyword evidence="3" id="KW-1185">Reference proteome</keyword>
<feature type="chain" id="PRO_5045760683" evidence="1">
    <location>
        <begin position="33"/>
        <end position="173"/>
    </location>
</feature>
<dbReference type="InterPro" id="IPR052517">
    <property type="entry name" value="GlcG_carb_metab_protein"/>
</dbReference>
<evidence type="ECO:0000256" key="1">
    <source>
        <dbReference type="SAM" id="SignalP"/>
    </source>
</evidence>
<dbReference type="SUPFAM" id="SSF143744">
    <property type="entry name" value="GlcG-like"/>
    <property type="match status" value="1"/>
</dbReference>
<gene>
    <name evidence="2" type="ORF">O4H49_19315</name>
</gene>
<organism evidence="2 3">
    <name type="scientific">Kiloniella laminariae</name>
    <dbReference type="NCBI Taxonomy" id="454162"/>
    <lineage>
        <taxon>Bacteria</taxon>
        <taxon>Pseudomonadati</taxon>
        <taxon>Pseudomonadota</taxon>
        <taxon>Alphaproteobacteria</taxon>
        <taxon>Rhodospirillales</taxon>
        <taxon>Kiloniellaceae</taxon>
        <taxon>Kiloniella</taxon>
    </lineage>
</organism>
<dbReference type="Proteomes" id="UP001069802">
    <property type="component" value="Unassembled WGS sequence"/>
</dbReference>
<dbReference type="Gene3D" id="3.30.450.150">
    <property type="entry name" value="Haem-degrading domain"/>
    <property type="match status" value="1"/>
</dbReference>
<comment type="caution">
    <text evidence="2">The sequence shown here is derived from an EMBL/GenBank/DDBJ whole genome shotgun (WGS) entry which is preliminary data.</text>
</comment>
<dbReference type="InterPro" id="IPR005624">
    <property type="entry name" value="PduO/GlcC-like"/>
</dbReference>